<sequence length="189" mass="19767">MQSRQVAFPACIEGLGASLERGLSGGGAYTKPPARLSAGDRPAPLGSRDRPPASKHQRGSRDSRHTTVCRSLKTTERPSGSTSEIKMVASPSPPLLTPDRNASTAIRRGKHALFILPHHLNTQIDVTAVTCALSSAVIPPVAVVTASGRQTLPCHVGAALMLIGADGESFVPVCSPKAATCHCSTWEED</sequence>
<feature type="region of interest" description="Disordered" evidence="1">
    <location>
        <begin position="21"/>
        <end position="95"/>
    </location>
</feature>
<evidence type="ECO:0000313" key="2">
    <source>
        <dbReference type="EMBL" id="KAJ4921446.1"/>
    </source>
</evidence>
<dbReference type="EMBL" id="JAPTMU010000121">
    <property type="protein sequence ID" value="KAJ4921446.1"/>
    <property type="molecule type" value="Genomic_DNA"/>
</dbReference>
<evidence type="ECO:0000313" key="4">
    <source>
        <dbReference type="Proteomes" id="UP001219934"/>
    </source>
</evidence>
<comment type="caution">
    <text evidence="2">The sequence shown here is derived from an EMBL/GenBank/DDBJ whole genome shotgun (WGS) entry which is preliminary data.</text>
</comment>
<dbReference type="Proteomes" id="UP001219934">
    <property type="component" value="Unassembled WGS sequence"/>
</dbReference>
<keyword evidence="4" id="KW-1185">Reference proteome</keyword>
<accession>A0AAD6F4X7</accession>
<evidence type="ECO:0000256" key="1">
    <source>
        <dbReference type="SAM" id="MobiDB-lite"/>
    </source>
</evidence>
<gene>
    <name evidence="2" type="ORF">JOQ06_022478</name>
    <name evidence="3" type="ORF">JOQ06_022486</name>
</gene>
<proteinExistence type="predicted"/>
<dbReference type="EMBL" id="JAPTMU010000121">
    <property type="protein sequence ID" value="KAJ4921454.1"/>
    <property type="molecule type" value="Genomic_DNA"/>
</dbReference>
<organism evidence="2 4">
    <name type="scientific">Pogonophryne albipinna</name>
    <dbReference type="NCBI Taxonomy" id="1090488"/>
    <lineage>
        <taxon>Eukaryota</taxon>
        <taxon>Metazoa</taxon>
        <taxon>Chordata</taxon>
        <taxon>Craniata</taxon>
        <taxon>Vertebrata</taxon>
        <taxon>Euteleostomi</taxon>
        <taxon>Actinopterygii</taxon>
        <taxon>Neopterygii</taxon>
        <taxon>Teleostei</taxon>
        <taxon>Neoteleostei</taxon>
        <taxon>Acanthomorphata</taxon>
        <taxon>Eupercaria</taxon>
        <taxon>Perciformes</taxon>
        <taxon>Notothenioidei</taxon>
        <taxon>Pogonophryne</taxon>
    </lineage>
</organism>
<protein>
    <submittedName>
        <fullName evidence="2">Uncharacterized protein</fullName>
    </submittedName>
</protein>
<evidence type="ECO:0000313" key="3">
    <source>
        <dbReference type="EMBL" id="KAJ4921454.1"/>
    </source>
</evidence>
<name>A0AAD6F4X7_9TELE</name>
<dbReference type="AlphaFoldDB" id="A0AAD6F4X7"/>
<reference evidence="2" key="1">
    <citation type="submission" date="2022-11" db="EMBL/GenBank/DDBJ databases">
        <title>Chromosome-level genome of Pogonophryne albipinna.</title>
        <authorList>
            <person name="Jo E."/>
        </authorList>
    </citation>
    <scope>NUCLEOTIDE SEQUENCE</scope>
    <source>
        <strain evidence="2">SGF0006</strain>
        <tissue evidence="2">Muscle</tissue>
    </source>
</reference>
<feature type="non-terminal residue" evidence="2">
    <location>
        <position position="1"/>
    </location>
</feature>